<dbReference type="AlphaFoldDB" id="A0A915E504"/>
<protein>
    <submittedName>
        <fullName evidence="2">Uncharacterized protein</fullName>
    </submittedName>
</protein>
<organism evidence="1 2">
    <name type="scientific">Ditylenchus dipsaci</name>
    <dbReference type="NCBI Taxonomy" id="166011"/>
    <lineage>
        <taxon>Eukaryota</taxon>
        <taxon>Metazoa</taxon>
        <taxon>Ecdysozoa</taxon>
        <taxon>Nematoda</taxon>
        <taxon>Chromadorea</taxon>
        <taxon>Rhabditida</taxon>
        <taxon>Tylenchina</taxon>
        <taxon>Tylenchomorpha</taxon>
        <taxon>Sphaerularioidea</taxon>
        <taxon>Anguinidae</taxon>
        <taxon>Anguininae</taxon>
        <taxon>Ditylenchus</taxon>
    </lineage>
</organism>
<proteinExistence type="predicted"/>
<dbReference type="WBParaSite" id="jg26770">
    <property type="protein sequence ID" value="jg26770"/>
    <property type="gene ID" value="jg26770"/>
</dbReference>
<sequence length="73" mass="8596">MERHLENCNKVGAEARKLIDAKLKKTAAADESPLKKIAKLSESVMCRHKRARRRWRIGFKALRRKKKMQLTYC</sequence>
<reference evidence="2" key="1">
    <citation type="submission" date="2022-11" db="UniProtKB">
        <authorList>
            <consortium name="WormBaseParasite"/>
        </authorList>
    </citation>
    <scope>IDENTIFICATION</scope>
</reference>
<name>A0A915E504_9BILA</name>
<dbReference type="Proteomes" id="UP000887574">
    <property type="component" value="Unplaced"/>
</dbReference>
<evidence type="ECO:0000313" key="2">
    <source>
        <dbReference type="WBParaSite" id="jg26770"/>
    </source>
</evidence>
<accession>A0A915E504</accession>
<keyword evidence="1" id="KW-1185">Reference proteome</keyword>
<evidence type="ECO:0000313" key="1">
    <source>
        <dbReference type="Proteomes" id="UP000887574"/>
    </source>
</evidence>